<evidence type="ECO:0000259" key="4">
    <source>
        <dbReference type="PROSITE" id="PS01124"/>
    </source>
</evidence>
<evidence type="ECO:0000313" key="5">
    <source>
        <dbReference type="EMBL" id="CUK26511.1"/>
    </source>
</evidence>
<keyword evidence="1" id="KW-0805">Transcription regulation</keyword>
<protein>
    <submittedName>
        <fullName evidence="5">Virulence regulon transcriptional activator VirF</fullName>
    </submittedName>
</protein>
<evidence type="ECO:0000256" key="3">
    <source>
        <dbReference type="ARBA" id="ARBA00023163"/>
    </source>
</evidence>
<dbReference type="Gene3D" id="1.10.10.60">
    <property type="entry name" value="Homeodomain-like"/>
    <property type="match status" value="1"/>
</dbReference>
<dbReference type="PROSITE" id="PS01124">
    <property type="entry name" value="HTH_ARAC_FAMILY_2"/>
    <property type="match status" value="1"/>
</dbReference>
<dbReference type="EMBL" id="CYUE01000020">
    <property type="protein sequence ID" value="CUK26511.1"/>
    <property type="molecule type" value="Genomic_DNA"/>
</dbReference>
<proteinExistence type="predicted"/>
<organism evidence="5 6">
    <name type="scientific">Cognatishimia activa</name>
    <dbReference type="NCBI Taxonomy" id="1715691"/>
    <lineage>
        <taxon>Bacteria</taxon>
        <taxon>Pseudomonadati</taxon>
        <taxon>Pseudomonadota</taxon>
        <taxon>Alphaproteobacteria</taxon>
        <taxon>Rhodobacterales</taxon>
        <taxon>Paracoccaceae</taxon>
        <taxon>Cognatishimia</taxon>
    </lineage>
</organism>
<dbReference type="OrthoDB" id="9783876at2"/>
<dbReference type="AlphaFoldDB" id="A0A0P1IST8"/>
<dbReference type="InterPro" id="IPR018062">
    <property type="entry name" value="HTH_AraC-typ_CS"/>
</dbReference>
<dbReference type="GO" id="GO:0043565">
    <property type="term" value="F:sequence-specific DNA binding"/>
    <property type="evidence" value="ECO:0007669"/>
    <property type="project" value="InterPro"/>
</dbReference>
<dbReference type="SUPFAM" id="SSF46689">
    <property type="entry name" value="Homeodomain-like"/>
    <property type="match status" value="2"/>
</dbReference>
<evidence type="ECO:0000256" key="1">
    <source>
        <dbReference type="ARBA" id="ARBA00023015"/>
    </source>
</evidence>
<dbReference type="GO" id="GO:0003700">
    <property type="term" value="F:DNA-binding transcription factor activity"/>
    <property type="evidence" value="ECO:0007669"/>
    <property type="project" value="InterPro"/>
</dbReference>
<dbReference type="PANTHER" id="PTHR46796">
    <property type="entry name" value="HTH-TYPE TRANSCRIPTIONAL ACTIVATOR RHAS-RELATED"/>
    <property type="match status" value="1"/>
</dbReference>
<keyword evidence="6" id="KW-1185">Reference proteome</keyword>
<dbReference type="SMART" id="SM00342">
    <property type="entry name" value="HTH_ARAC"/>
    <property type="match status" value="1"/>
</dbReference>
<reference evidence="6" key="1">
    <citation type="submission" date="2015-09" db="EMBL/GenBank/DDBJ databases">
        <authorList>
            <person name="Rodrigo-Torres Lidia"/>
            <person name="Arahal R.David."/>
        </authorList>
    </citation>
    <scope>NUCLEOTIDE SEQUENCE [LARGE SCALE GENOMIC DNA]</scope>
    <source>
        <strain evidence="6">CECT 5114</strain>
    </source>
</reference>
<dbReference type="PROSITE" id="PS00041">
    <property type="entry name" value="HTH_ARAC_FAMILY_1"/>
    <property type="match status" value="1"/>
</dbReference>
<dbReference type="PANTHER" id="PTHR46796:SF7">
    <property type="entry name" value="ARAC FAMILY TRANSCRIPTIONAL REGULATOR"/>
    <property type="match status" value="1"/>
</dbReference>
<dbReference type="Proteomes" id="UP000051184">
    <property type="component" value="Unassembled WGS sequence"/>
</dbReference>
<keyword evidence="3" id="KW-0804">Transcription</keyword>
<dbReference type="InterPro" id="IPR050204">
    <property type="entry name" value="AraC_XylS_family_regulators"/>
</dbReference>
<feature type="domain" description="HTH araC/xylS-type" evidence="4">
    <location>
        <begin position="143"/>
        <end position="240"/>
    </location>
</feature>
<dbReference type="InterPro" id="IPR032783">
    <property type="entry name" value="AraC_lig"/>
</dbReference>
<sequence length="244" mass="27467">MDRITTLMNRFHRNVRAASPANADLVILGTQAAPEEVFFYSKQRGTHKPTGRELWYAQVDWTGNRNPFQQALPEEVRFDLTANSETQALVQVIMQEHSQPRCAGDWVLNRLGDVLLVRILRDQIDNGSTKPGLIAGLADDRLSRAIVAMHDHPGQGWSNQDLAEEAGLSLSRFNELFAAQVGETPMGYLRRWRLTLARQDLEKGDRVDAVSRRYAYGSPEAFTRAYRKAYGETPISARKSLAVV</sequence>
<dbReference type="InterPro" id="IPR018060">
    <property type="entry name" value="HTH_AraC"/>
</dbReference>
<dbReference type="STRING" id="1715691.TA5113_01150"/>
<keyword evidence="2" id="KW-0238">DNA-binding</keyword>
<dbReference type="InterPro" id="IPR009057">
    <property type="entry name" value="Homeodomain-like_sf"/>
</dbReference>
<evidence type="ECO:0000256" key="2">
    <source>
        <dbReference type="ARBA" id="ARBA00023125"/>
    </source>
</evidence>
<accession>A0A0P1IST8</accession>
<dbReference type="Pfam" id="PF12852">
    <property type="entry name" value="Cupin_6"/>
    <property type="match status" value="1"/>
</dbReference>
<name>A0A0P1IST8_9RHOB</name>
<dbReference type="RefSeq" id="WP_058315392.1">
    <property type="nucleotide sequence ID" value="NZ_CYTO01000009.1"/>
</dbReference>
<dbReference type="Pfam" id="PF12833">
    <property type="entry name" value="HTH_18"/>
    <property type="match status" value="1"/>
</dbReference>
<evidence type="ECO:0000313" key="6">
    <source>
        <dbReference type="Proteomes" id="UP000051184"/>
    </source>
</evidence>
<gene>
    <name evidence="5" type="primary">virF</name>
    <name evidence="5" type="ORF">TA5114_02323</name>
</gene>